<keyword evidence="4" id="KW-0574">Periplasm</keyword>
<feature type="domain" description="Peptidase S26" evidence="7">
    <location>
        <begin position="3"/>
        <end position="160"/>
    </location>
</feature>
<keyword evidence="5" id="KW-0184">Conjugation</keyword>
<keyword evidence="3" id="KW-0732">Signal</keyword>
<name>A0ABQ0E5W3_9BACT</name>
<comment type="caution">
    <text evidence="8">The sequence shown here is derived from an EMBL/GenBank/DDBJ whole genome shotgun (WGS) entry which is preliminary data.</text>
</comment>
<evidence type="ECO:0000313" key="8">
    <source>
        <dbReference type="EMBL" id="GAB1253022.1"/>
    </source>
</evidence>
<dbReference type="Pfam" id="PF10502">
    <property type="entry name" value="Peptidase_S26"/>
    <property type="match status" value="1"/>
</dbReference>
<comment type="similarity">
    <text evidence="2">Belongs to the peptidase S26C family.</text>
</comment>
<keyword evidence="6" id="KW-0812">Transmembrane</keyword>
<dbReference type="SUPFAM" id="SSF51306">
    <property type="entry name" value="LexA/Signal peptidase"/>
    <property type="match status" value="1"/>
</dbReference>
<keyword evidence="9" id="KW-1185">Reference proteome</keyword>
<reference evidence="8 9" key="1">
    <citation type="journal article" date="2025" name="Int. J. Syst. Evol. Microbiol.">
        <title>Desulfovibrio falkowii sp. nov., Porphyromonas miyakawae sp. nov., Mediterraneibacter flintii sp. nov. and Owariibacterium komagatae gen. nov., sp. nov., isolated from human faeces.</title>
        <authorList>
            <person name="Hamaguchi T."/>
            <person name="Ohara M."/>
            <person name="Hisatomi A."/>
            <person name="Sekiguchi K."/>
            <person name="Takeda J.I."/>
            <person name="Ueyama J."/>
            <person name="Ito M."/>
            <person name="Nishiwaki H."/>
            <person name="Ogi T."/>
            <person name="Hirayama M."/>
            <person name="Ohkuma M."/>
            <person name="Sakamoto M."/>
            <person name="Ohno K."/>
        </authorList>
    </citation>
    <scope>NUCLEOTIDE SEQUENCE [LARGE SCALE GENOMIC DNA]</scope>
    <source>
        <strain evidence="8 9">13CB8C</strain>
    </source>
</reference>
<dbReference type="EMBL" id="BAAFSG010000001">
    <property type="protein sequence ID" value="GAB1253022.1"/>
    <property type="molecule type" value="Genomic_DNA"/>
</dbReference>
<dbReference type="NCBIfam" id="TIGR02771">
    <property type="entry name" value="TraF_Ti"/>
    <property type="match status" value="1"/>
</dbReference>
<dbReference type="InterPro" id="IPR014139">
    <property type="entry name" value="Peptidase_S26C_TraF"/>
</dbReference>
<dbReference type="Proteomes" id="UP001628192">
    <property type="component" value="Unassembled WGS sequence"/>
</dbReference>
<evidence type="ECO:0000256" key="1">
    <source>
        <dbReference type="ARBA" id="ARBA00004418"/>
    </source>
</evidence>
<protein>
    <submittedName>
        <fullName evidence="8">Conjugative transfer signal peptidase TraF</fullName>
    </submittedName>
</protein>
<dbReference type="RefSeq" id="WP_407844098.1">
    <property type="nucleotide sequence ID" value="NZ_BAAFSG010000001.1"/>
</dbReference>
<dbReference type="InterPro" id="IPR036286">
    <property type="entry name" value="LexA/Signal_pep-like_sf"/>
</dbReference>
<dbReference type="Gene3D" id="2.10.109.10">
    <property type="entry name" value="Umud Fragment, subunit A"/>
    <property type="match status" value="1"/>
</dbReference>
<proteinExistence type="inferred from homology"/>
<comment type="subcellular location">
    <subcellularLocation>
        <location evidence="1">Periplasm</location>
    </subcellularLocation>
</comment>
<accession>A0ABQ0E5W3</accession>
<evidence type="ECO:0000256" key="6">
    <source>
        <dbReference type="SAM" id="Phobius"/>
    </source>
</evidence>
<keyword evidence="6" id="KW-0472">Membrane</keyword>
<organism evidence="8 9">
    <name type="scientific">Desulfovibrio falkowii</name>
    <dbReference type="NCBI Taxonomy" id="3136602"/>
    <lineage>
        <taxon>Bacteria</taxon>
        <taxon>Pseudomonadati</taxon>
        <taxon>Thermodesulfobacteriota</taxon>
        <taxon>Desulfovibrionia</taxon>
        <taxon>Desulfovibrionales</taxon>
        <taxon>Desulfovibrionaceae</taxon>
        <taxon>Desulfovibrio</taxon>
    </lineage>
</organism>
<evidence type="ECO:0000256" key="3">
    <source>
        <dbReference type="ARBA" id="ARBA00022729"/>
    </source>
</evidence>
<feature type="transmembrane region" description="Helical" evidence="6">
    <location>
        <begin position="6"/>
        <end position="26"/>
    </location>
</feature>
<evidence type="ECO:0000256" key="5">
    <source>
        <dbReference type="ARBA" id="ARBA00022971"/>
    </source>
</evidence>
<sequence>MQRWPFLILTIISLGTSIAGAWFVGFRINLTPSMPLGLYRIVDSPAQRGDIVALCPPAFWGDLGKSRGYTGDGLCPDGSRQLLKFLVGIEGDNICVGSEGITINGTPQPHSARQTQDRHGRSIISLLESGIIPPEQVLVLAPVSWSFDGRYFSFVPAASLLKIQPILTVNSQEQDYDN</sequence>
<keyword evidence="6" id="KW-1133">Transmembrane helix</keyword>
<evidence type="ECO:0000313" key="9">
    <source>
        <dbReference type="Proteomes" id="UP001628192"/>
    </source>
</evidence>
<dbReference type="InterPro" id="IPR019533">
    <property type="entry name" value="Peptidase_S26"/>
</dbReference>
<evidence type="ECO:0000256" key="4">
    <source>
        <dbReference type="ARBA" id="ARBA00022764"/>
    </source>
</evidence>
<gene>
    <name evidence="8" type="primary">traF_1</name>
    <name evidence="8" type="ORF">Defa_05090</name>
</gene>
<evidence type="ECO:0000256" key="2">
    <source>
        <dbReference type="ARBA" id="ARBA00005849"/>
    </source>
</evidence>
<evidence type="ECO:0000259" key="7">
    <source>
        <dbReference type="Pfam" id="PF10502"/>
    </source>
</evidence>